<sequence>MKFAIFTLISLTLVISANAGAYQNGFITGMVVEKISPRKKAEFHRYNTMIIDTSLFDFPLQKNPVCRPIQVKIAKNIRVPFGVRIIFILITILCVQRGIKDPEFGEFMVGYILGMFIESIMGDNDN</sequence>
<keyword evidence="1" id="KW-1133">Transmembrane helix</keyword>
<organism evidence="2">
    <name type="scientific">viral metagenome</name>
    <dbReference type="NCBI Taxonomy" id="1070528"/>
    <lineage>
        <taxon>unclassified sequences</taxon>
        <taxon>metagenomes</taxon>
        <taxon>organismal metagenomes</taxon>
    </lineage>
</organism>
<reference evidence="2" key="1">
    <citation type="journal article" date="2020" name="Nature">
        <title>Giant virus diversity and host interactions through global metagenomics.</title>
        <authorList>
            <person name="Schulz F."/>
            <person name="Roux S."/>
            <person name="Paez-Espino D."/>
            <person name="Jungbluth S."/>
            <person name="Walsh D.A."/>
            <person name="Denef V.J."/>
            <person name="McMahon K.D."/>
            <person name="Konstantinidis K.T."/>
            <person name="Eloe-Fadrosh E.A."/>
            <person name="Kyrpides N.C."/>
            <person name="Woyke T."/>
        </authorList>
    </citation>
    <scope>NUCLEOTIDE SEQUENCE</scope>
    <source>
        <strain evidence="2">GVMAG-M-3300024261-37</strain>
    </source>
</reference>
<evidence type="ECO:0000256" key="1">
    <source>
        <dbReference type="SAM" id="Phobius"/>
    </source>
</evidence>
<keyword evidence="1" id="KW-0472">Membrane</keyword>
<evidence type="ECO:0000313" key="2">
    <source>
        <dbReference type="EMBL" id="QHT95169.1"/>
    </source>
</evidence>
<keyword evidence="1" id="KW-0812">Transmembrane</keyword>
<name>A0A6C0IQV1_9ZZZZ</name>
<feature type="transmembrane region" description="Helical" evidence="1">
    <location>
        <begin position="81"/>
        <end position="99"/>
    </location>
</feature>
<proteinExistence type="predicted"/>
<dbReference type="EMBL" id="MN740235">
    <property type="protein sequence ID" value="QHT95169.1"/>
    <property type="molecule type" value="Genomic_DNA"/>
</dbReference>
<accession>A0A6C0IQV1</accession>
<dbReference type="AlphaFoldDB" id="A0A6C0IQV1"/>
<protein>
    <submittedName>
        <fullName evidence="2">Uncharacterized protein</fullName>
    </submittedName>
</protein>